<comment type="caution">
    <text evidence="18">Lacks conserved residue(s) required for the propagation of feature annotation.</text>
</comment>
<accession>A0A2W2BDS6</accession>
<dbReference type="PROSITE" id="PS51385">
    <property type="entry name" value="YJEF_N"/>
    <property type="match status" value="1"/>
</dbReference>
<organism evidence="22 23">
    <name type="scientific">Taibaiella soli</name>
    <dbReference type="NCBI Taxonomy" id="1649169"/>
    <lineage>
        <taxon>Bacteria</taxon>
        <taxon>Pseudomonadati</taxon>
        <taxon>Bacteroidota</taxon>
        <taxon>Chitinophagia</taxon>
        <taxon>Chitinophagales</taxon>
        <taxon>Chitinophagaceae</taxon>
        <taxon>Taibaiella</taxon>
    </lineage>
</organism>
<keyword evidence="13" id="KW-0511">Multifunctional enzyme</keyword>
<evidence type="ECO:0000256" key="7">
    <source>
        <dbReference type="ARBA" id="ARBA00022840"/>
    </source>
</evidence>
<evidence type="ECO:0000256" key="14">
    <source>
        <dbReference type="ARBA" id="ARBA00025153"/>
    </source>
</evidence>
<gene>
    <name evidence="17" type="primary">nnrD</name>
    <name evidence="18" type="synonym">nnrE</name>
    <name evidence="22" type="ORF">DN068_16910</name>
</gene>
<dbReference type="HAMAP" id="MF_01966">
    <property type="entry name" value="NADHX_epimerase"/>
    <property type="match status" value="1"/>
</dbReference>
<dbReference type="Gene3D" id="3.40.1190.20">
    <property type="match status" value="1"/>
</dbReference>
<dbReference type="SUPFAM" id="SSF53613">
    <property type="entry name" value="Ribokinase-like"/>
    <property type="match status" value="1"/>
</dbReference>
<feature type="binding site" evidence="17">
    <location>
        <position position="373"/>
    </location>
    <ligand>
        <name>(6S)-NADPHX</name>
        <dbReference type="ChEBI" id="CHEBI:64076"/>
    </ligand>
</feature>
<dbReference type="AlphaFoldDB" id="A0A2W2BDS6"/>
<comment type="similarity">
    <text evidence="4 19">In the C-terminal section; belongs to the NnrD/CARKD family.</text>
</comment>
<keyword evidence="11 18" id="KW-0413">Isomerase</keyword>
<dbReference type="PIRSF" id="PIRSF017184">
    <property type="entry name" value="Nnr"/>
    <property type="match status" value="1"/>
</dbReference>
<dbReference type="InterPro" id="IPR036652">
    <property type="entry name" value="YjeF_N_dom_sf"/>
</dbReference>
<dbReference type="GO" id="GO:0110051">
    <property type="term" value="P:metabolite repair"/>
    <property type="evidence" value="ECO:0007669"/>
    <property type="project" value="TreeGrafter"/>
</dbReference>
<evidence type="ECO:0000256" key="11">
    <source>
        <dbReference type="ARBA" id="ARBA00023235"/>
    </source>
</evidence>
<dbReference type="InterPro" id="IPR000631">
    <property type="entry name" value="CARKD"/>
</dbReference>
<evidence type="ECO:0000256" key="17">
    <source>
        <dbReference type="HAMAP-Rule" id="MF_01965"/>
    </source>
</evidence>
<comment type="catalytic activity">
    <reaction evidence="16 17 19">
        <text>(6S)-NADPHX + ADP = AMP + phosphate + NADPH + H(+)</text>
        <dbReference type="Rhea" id="RHEA:32235"/>
        <dbReference type="ChEBI" id="CHEBI:15378"/>
        <dbReference type="ChEBI" id="CHEBI:43474"/>
        <dbReference type="ChEBI" id="CHEBI:57783"/>
        <dbReference type="ChEBI" id="CHEBI:64076"/>
        <dbReference type="ChEBI" id="CHEBI:456215"/>
        <dbReference type="ChEBI" id="CHEBI:456216"/>
        <dbReference type="EC" id="4.2.1.136"/>
    </reaction>
</comment>
<dbReference type="EC" id="5.1.99.6" evidence="19"/>
<comment type="similarity">
    <text evidence="18">Belongs to the NnrE/AIBP family.</text>
</comment>
<dbReference type="GO" id="GO:0052855">
    <property type="term" value="F:ADP-dependent NAD(P)H-hydrate dehydratase activity"/>
    <property type="evidence" value="ECO:0007669"/>
    <property type="project" value="UniProtKB-UniRule"/>
</dbReference>
<dbReference type="GO" id="GO:0046872">
    <property type="term" value="F:metal ion binding"/>
    <property type="evidence" value="ECO:0007669"/>
    <property type="project" value="UniProtKB-UniRule"/>
</dbReference>
<keyword evidence="12 17" id="KW-0456">Lyase</keyword>
<evidence type="ECO:0000256" key="5">
    <source>
        <dbReference type="ARBA" id="ARBA00022723"/>
    </source>
</evidence>
<evidence type="ECO:0000259" key="20">
    <source>
        <dbReference type="PROSITE" id="PS51383"/>
    </source>
</evidence>
<keyword evidence="9 18" id="KW-0630">Potassium</keyword>
<evidence type="ECO:0000256" key="6">
    <source>
        <dbReference type="ARBA" id="ARBA00022741"/>
    </source>
</evidence>
<dbReference type="Gene3D" id="3.40.50.10260">
    <property type="entry name" value="YjeF N-terminal domain"/>
    <property type="match status" value="1"/>
</dbReference>
<feature type="binding site" evidence="17">
    <location>
        <begin position="408"/>
        <end position="412"/>
    </location>
    <ligand>
        <name>AMP</name>
        <dbReference type="ChEBI" id="CHEBI:456215"/>
    </ligand>
</feature>
<dbReference type="RefSeq" id="WP_111000117.1">
    <property type="nucleotide sequence ID" value="NZ_QKTW01000022.1"/>
</dbReference>
<feature type="binding site" evidence="17">
    <location>
        <position position="322"/>
    </location>
    <ligand>
        <name>(6S)-NADPHX</name>
        <dbReference type="ChEBI" id="CHEBI:64076"/>
    </ligand>
</feature>
<dbReference type="GO" id="GO:0046496">
    <property type="term" value="P:nicotinamide nucleotide metabolic process"/>
    <property type="evidence" value="ECO:0007669"/>
    <property type="project" value="UniProtKB-UniRule"/>
</dbReference>
<dbReference type="EMBL" id="QKTW01000022">
    <property type="protein sequence ID" value="PZF71746.1"/>
    <property type="molecule type" value="Genomic_DNA"/>
</dbReference>
<comment type="function">
    <text evidence="18">Catalyzes the epimerization of the S- and R-forms of NAD(P)HX, a damaged form of NAD(P)H that is a result of enzymatic or heat-dependent hydration. This is a prerequisite for the S-specific NAD(P)H-hydrate dehydratase to allow the repair of both epimers of NAD(P)HX.</text>
</comment>
<feature type="binding site" evidence="18">
    <location>
        <position position="159"/>
    </location>
    <ligand>
        <name>(6S)-NADPHX</name>
        <dbReference type="ChEBI" id="CHEBI:64076"/>
    </ligand>
</feature>
<dbReference type="CDD" id="cd01171">
    <property type="entry name" value="YXKO-related"/>
    <property type="match status" value="1"/>
</dbReference>
<dbReference type="Proteomes" id="UP000248745">
    <property type="component" value="Unassembled WGS sequence"/>
</dbReference>
<feature type="domain" description="YjeF N-terminal" evidence="21">
    <location>
        <begin position="9"/>
        <end position="217"/>
    </location>
</feature>
<dbReference type="GO" id="GO:0005524">
    <property type="term" value="F:ATP binding"/>
    <property type="evidence" value="ECO:0007669"/>
    <property type="project" value="UniProtKB-UniRule"/>
</dbReference>
<keyword evidence="23" id="KW-1185">Reference proteome</keyword>
<evidence type="ECO:0000259" key="21">
    <source>
        <dbReference type="PROSITE" id="PS51385"/>
    </source>
</evidence>
<feature type="binding site" evidence="18">
    <location>
        <position position="126"/>
    </location>
    <ligand>
        <name>K(+)</name>
        <dbReference type="ChEBI" id="CHEBI:29103"/>
    </ligand>
</feature>
<dbReference type="PROSITE" id="PS51383">
    <property type="entry name" value="YJEF_C_3"/>
    <property type="match status" value="1"/>
</dbReference>
<keyword evidence="5 18" id="KW-0479">Metal-binding</keyword>
<feature type="domain" description="YjeF C-terminal" evidence="20">
    <location>
        <begin position="225"/>
        <end position="497"/>
    </location>
</feature>
<comment type="similarity">
    <text evidence="3 19">In the N-terminal section; belongs to the NnrE/AIBP family.</text>
</comment>
<protein>
    <recommendedName>
        <fullName evidence="19">Bifunctional NAD(P)H-hydrate repair enzyme</fullName>
    </recommendedName>
    <alternativeName>
        <fullName evidence="19">Nicotinamide nucleotide repair protein</fullName>
    </alternativeName>
    <domain>
        <recommendedName>
            <fullName evidence="19">ADP-dependent (S)-NAD(P)H-hydrate dehydratase</fullName>
            <ecNumber evidence="19">4.2.1.136</ecNumber>
        </recommendedName>
        <alternativeName>
            <fullName evidence="19">ADP-dependent NAD(P)HX dehydratase</fullName>
        </alternativeName>
    </domain>
    <domain>
        <recommendedName>
            <fullName evidence="19">NAD(P)H-hydrate epimerase</fullName>
            <ecNumber evidence="19">5.1.99.6</ecNumber>
        </recommendedName>
    </domain>
</protein>
<sequence length="503" mass="53707">MKIFSAEQIRACDAYTIHASGIRSIDLMERAAVKAVEWLTARFDTNTLFVVLCGAGNNGGDGLAITRLLHRQGYGAKAFLLKHAEHFSADCFANLQRLQQTGTDLVELLSQGMFITDIPPHIIIIDAILGTGLNRPVEGWLADFIRHVNQLPNRKVAIDTPSGLPADTVPVKEAAVVQVKETLSFQFYKRSFLHPEGGRFAGDVHILDINLDSSFISSTHTSYETIDDVRQWYEPRNPFAHKGTFGSALMIGGSYGMIGAIALATHAVLRSGAGKVRALIPQCGYEIMQTAIPEAMCATSGEGCLTEIGGWEGMQAIGIGPGIGTDPTTVEAFTSFLEACKQPLVIDADALNILAKHADLLGKIPAGSVLTPHPKEFERMFGAVPDSMAQVEHARAQAMRYNISIVLKGHHTAVITPEGACWYNLTGNAGMATGGSGDVLCGLIAGLMAQGYEPDVAAIMGVYVHGKAGDLAAAALSQEAMIAGDIINYLGNVFLEIADGRFL</sequence>
<evidence type="ECO:0000256" key="19">
    <source>
        <dbReference type="PIRNR" id="PIRNR017184"/>
    </source>
</evidence>
<dbReference type="EC" id="4.2.1.136" evidence="19"/>
<feature type="binding site" evidence="18">
    <location>
        <position position="58"/>
    </location>
    <ligand>
        <name>K(+)</name>
        <dbReference type="ChEBI" id="CHEBI:29103"/>
    </ligand>
</feature>
<evidence type="ECO:0000256" key="12">
    <source>
        <dbReference type="ARBA" id="ARBA00023239"/>
    </source>
</evidence>
<evidence type="ECO:0000256" key="2">
    <source>
        <dbReference type="ARBA" id="ARBA00000909"/>
    </source>
</evidence>
<dbReference type="Pfam" id="PF03853">
    <property type="entry name" value="YjeF_N"/>
    <property type="match status" value="1"/>
</dbReference>
<feature type="binding site" evidence="18">
    <location>
        <begin position="130"/>
        <end position="136"/>
    </location>
    <ligand>
        <name>(6S)-NADPHX</name>
        <dbReference type="ChEBI" id="CHEBI:64076"/>
    </ligand>
</feature>
<comment type="catalytic activity">
    <reaction evidence="2 18 19">
        <text>(6R)-NADPHX = (6S)-NADPHX</text>
        <dbReference type="Rhea" id="RHEA:32227"/>
        <dbReference type="ChEBI" id="CHEBI:64076"/>
        <dbReference type="ChEBI" id="CHEBI:64077"/>
        <dbReference type="EC" id="5.1.99.6"/>
    </reaction>
</comment>
<feature type="binding site" evidence="18">
    <location>
        <position position="162"/>
    </location>
    <ligand>
        <name>K(+)</name>
        <dbReference type="ChEBI" id="CHEBI:29103"/>
    </ligand>
</feature>
<dbReference type="PANTHER" id="PTHR12592:SF0">
    <property type="entry name" value="ATP-DEPENDENT (S)-NAD(P)H-HYDRATE DEHYDRATASE"/>
    <property type="match status" value="1"/>
</dbReference>
<dbReference type="InterPro" id="IPR029056">
    <property type="entry name" value="Ribokinase-like"/>
</dbReference>
<comment type="function">
    <text evidence="14 19">Bifunctional enzyme that catalyzes the epimerization of the S- and R-forms of NAD(P)HX and the dehydration of the S-form of NAD(P)HX at the expense of ADP, which is converted to AMP. This allows the repair of both epimers of NAD(P)HX, a damaged form of NAD(P)H that is a result of enzymatic or heat-dependent hydration.</text>
</comment>
<dbReference type="OrthoDB" id="9806925at2"/>
<feature type="binding site" evidence="17">
    <location>
        <position position="438"/>
    </location>
    <ligand>
        <name>(6S)-NADPHX</name>
        <dbReference type="ChEBI" id="CHEBI:64076"/>
    </ligand>
</feature>
<evidence type="ECO:0000256" key="15">
    <source>
        <dbReference type="ARBA" id="ARBA00048238"/>
    </source>
</evidence>
<evidence type="ECO:0000256" key="13">
    <source>
        <dbReference type="ARBA" id="ARBA00023268"/>
    </source>
</evidence>
<feature type="binding site" evidence="17">
    <location>
        <position position="437"/>
    </location>
    <ligand>
        <name>AMP</name>
        <dbReference type="ChEBI" id="CHEBI:456215"/>
    </ligand>
</feature>
<evidence type="ECO:0000256" key="3">
    <source>
        <dbReference type="ARBA" id="ARBA00006001"/>
    </source>
</evidence>
<evidence type="ECO:0000256" key="8">
    <source>
        <dbReference type="ARBA" id="ARBA00022857"/>
    </source>
</evidence>
<evidence type="ECO:0000256" key="10">
    <source>
        <dbReference type="ARBA" id="ARBA00023027"/>
    </source>
</evidence>
<feature type="binding site" evidence="17">
    <location>
        <position position="260"/>
    </location>
    <ligand>
        <name>(6S)-NADPHX</name>
        <dbReference type="ChEBI" id="CHEBI:64076"/>
    </ligand>
</feature>
<comment type="similarity">
    <text evidence="17">Belongs to the NnrD/CARKD family.</text>
</comment>
<keyword evidence="10 17" id="KW-0520">NAD</keyword>
<dbReference type="NCBIfam" id="TIGR00196">
    <property type="entry name" value="yjeF_cterm"/>
    <property type="match status" value="1"/>
</dbReference>
<reference evidence="22 23" key="1">
    <citation type="submission" date="2018-06" db="EMBL/GenBank/DDBJ databases">
        <title>Mucibacter soli gen. nov., sp. nov., a new member of the family Chitinophagaceae producing mucin.</title>
        <authorList>
            <person name="Kim M.-K."/>
            <person name="Park S."/>
            <person name="Kim T.-S."/>
            <person name="Joung Y."/>
            <person name="Han J.-H."/>
            <person name="Kim S.B."/>
        </authorList>
    </citation>
    <scope>NUCLEOTIDE SEQUENCE [LARGE SCALE GENOMIC DNA]</scope>
    <source>
        <strain evidence="22 23">R1-15</strain>
    </source>
</reference>
<comment type="caution">
    <text evidence="22">The sequence shown here is derived from an EMBL/GenBank/DDBJ whole genome shotgun (WGS) entry which is preliminary data.</text>
</comment>
<dbReference type="InterPro" id="IPR030677">
    <property type="entry name" value="Nnr"/>
</dbReference>
<dbReference type="InterPro" id="IPR004443">
    <property type="entry name" value="YjeF_N_dom"/>
</dbReference>
<dbReference type="GO" id="GO:0052856">
    <property type="term" value="F:NAD(P)HX epimerase activity"/>
    <property type="evidence" value="ECO:0007669"/>
    <property type="project" value="UniProtKB-UniRule"/>
</dbReference>
<comment type="function">
    <text evidence="17">Catalyzes the dehydration of the S-form of NAD(P)HX at the expense of ADP, which is converted to AMP. Together with NAD(P)HX epimerase, which catalyzes the epimerization of the S- and R-forms, the enzyme allows the repair of both epimers of NAD(P)HX, a damaged form of NAD(P)H that is a result of enzymatic or heat-dependent hydration.</text>
</comment>
<dbReference type="PANTHER" id="PTHR12592">
    <property type="entry name" value="ATP-DEPENDENT (S)-NAD(P)H-HYDRATE DEHYDRATASE FAMILY MEMBER"/>
    <property type="match status" value="1"/>
</dbReference>
<keyword evidence="7 17" id="KW-0067">ATP-binding</keyword>
<feature type="binding site" evidence="18">
    <location>
        <begin position="57"/>
        <end position="61"/>
    </location>
    <ligand>
        <name>(6S)-NADPHX</name>
        <dbReference type="ChEBI" id="CHEBI:64076"/>
    </ligand>
</feature>
<comment type="catalytic activity">
    <reaction evidence="15 17 19">
        <text>(6S)-NADHX + ADP = AMP + phosphate + NADH + H(+)</text>
        <dbReference type="Rhea" id="RHEA:32223"/>
        <dbReference type="ChEBI" id="CHEBI:15378"/>
        <dbReference type="ChEBI" id="CHEBI:43474"/>
        <dbReference type="ChEBI" id="CHEBI:57945"/>
        <dbReference type="ChEBI" id="CHEBI:64074"/>
        <dbReference type="ChEBI" id="CHEBI:456215"/>
        <dbReference type="ChEBI" id="CHEBI:456216"/>
        <dbReference type="EC" id="4.2.1.136"/>
    </reaction>
</comment>
<dbReference type="NCBIfam" id="TIGR00197">
    <property type="entry name" value="yjeF_nterm"/>
    <property type="match status" value="1"/>
</dbReference>
<dbReference type="Pfam" id="PF01256">
    <property type="entry name" value="Carb_kinase"/>
    <property type="match status" value="1"/>
</dbReference>
<evidence type="ECO:0000256" key="9">
    <source>
        <dbReference type="ARBA" id="ARBA00022958"/>
    </source>
</evidence>
<evidence type="ECO:0000313" key="23">
    <source>
        <dbReference type="Proteomes" id="UP000248745"/>
    </source>
</evidence>
<keyword evidence="6 17" id="KW-0547">Nucleotide-binding</keyword>
<comment type="cofactor">
    <cofactor evidence="18 19">
        <name>K(+)</name>
        <dbReference type="ChEBI" id="CHEBI:29103"/>
    </cofactor>
    <text evidence="18 19">Binds 1 potassium ion per subunit.</text>
</comment>
<evidence type="ECO:0000256" key="16">
    <source>
        <dbReference type="ARBA" id="ARBA00049209"/>
    </source>
</evidence>
<comment type="subunit">
    <text evidence="17">Homotetramer.</text>
</comment>
<evidence type="ECO:0000256" key="1">
    <source>
        <dbReference type="ARBA" id="ARBA00000013"/>
    </source>
</evidence>
<comment type="cofactor">
    <cofactor evidence="17">
        <name>Mg(2+)</name>
        <dbReference type="ChEBI" id="CHEBI:18420"/>
    </cofactor>
</comment>
<keyword evidence="8 17" id="KW-0521">NADP</keyword>
<dbReference type="HAMAP" id="MF_01965">
    <property type="entry name" value="NADHX_dehydratase"/>
    <property type="match status" value="1"/>
</dbReference>
<evidence type="ECO:0000256" key="18">
    <source>
        <dbReference type="HAMAP-Rule" id="MF_01966"/>
    </source>
</evidence>
<dbReference type="SUPFAM" id="SSF64153">
    <property type="entry name" value="YjeF N-terminal domain-like"/>
    <property type="match status" value="1"/>
</dbReference>
<comment type="catalytic activity">
    <reaction evidence="1 18 19">
        <text>(6R)-NADHX = (6S)-NADHX</text>
        <dbReference type="Rhea" id="RHEA:32215"/>
        <dbReference type="ChEBI" id="CHEBI:64074"/>
        <dbReference type="ChEBI" id="CHEBI:64075"/>
        <dbReference type="EC" id="5.1.99.6"/>
    </reaction>
</comment>
<evidence type="ECO:0000313" key="22">
    <source>
        <dbReference type="EMBL" id="PZF71746.1"/>
    </source>
</evidence>
<name>A0A2W2BDS6_9BACT</name>
<evidence type="ECO:0000256" key="4">
    <source>
        <dbReference type="ARBA" id="ARBA00009524"/>
    </source>
</evidence>
<proteinExistence type="inferred from homology"/>